<evidence type="ECO:0000256" key="1">
    <source>
        <dbReference type="SAM" id="Phobius"/>
    </source>
</evidence>
<gene>
    <name evidence="2" type="ORF">ACFSFW_16230</name>
</gene>
<name>A0ABW4MQI1_9BACI</name>
<protein>
    <recommendedName>
        <fullName evidence="4">DUF4386 family protein</fullName>
    </recommendedName>
</protein>
<comment type="caution">
    <text evidence="2">The sequence shown here is derived from an EMBL/GenBank/DDBJ whole genome shotgun (WGS) entry which is preliminary data.</text>
</comment>
<proteinExistence type="predicted"/>
<dbReference type="EMBL" id="JBHUEK010000025">
    <property type="protein sequence ID" value="MFD1780212.1"/>
    <property type="molecule type" value="Genomic_DNA"/>
</dbReference>
<feature type="transmembrane region" description="Helical" evidence="1">
    <location>
        <begin position="92"/>
        <end position="111"/>
    </location>
</feature>
<evidence type="ECO:0008006" key="4">
    <source>
        <dbReference type="Google" id="ProtNLM"/>
    </source>
</evidence>
<reference evidence="3" key="1">
    <citation type="journal article" date="2019" name="Int. J. Syst. Evol. Microbiol.">
        <title>The Global Catalogue of Microorganisms (GCM) 10K type strain sequencing project: providing services to taxonomists for standard genome sequencing and annotation.</title>
        <authorList>
            <consortium name="The Broad Institute Genomics Platform"/>
            <consortium name="The Broad Institute Genome Sequencing Center for Infectious Disease"/>
            <person name="Wu L."/>
            <person name="Ma J."/>
        </authorList>
    </citation>
    <scope>NUCLEOTIDE SEQUENCE [LARGE SCALE GENOMIC DNA]</scope>
    <source>
        <strain evidence="3">CCUG 15531</strain>
    </source>
</reference>
<feature type="transmembrane region" description="Helical" evidence="1">
    <location>
        <begin position="163"/>
        <end position="184"/>
    </location>
</feature>
<dbReference type="Proteomes" id="UP001597227">
    <property type="component" value="Unassembled WGS sequence"/>
</dbReference>
<evidence type="ECO:0000313" key="3">
    <source>
        <dbReference type="Proteomes" id="UP001597227"/>
    </source>
</evidence>
<sequence length="221" mass="24383">MSRQRIGGVCAIVSALVLVLVMVLTQAVAMKNVEGKDVYEQTVQSLAAYPVLNWSLLLLGAFAIILLFWTVDAIDMRLRTGSPEMSSNVSRFAYFHLFSYTFYMLLPAAALHDLANEDKNIQEALATIHPMIELGLVISVLSSICLSIWLIQVGIIILKTRLFSKALGVFTIIISLIVLFGGAYEALYGRGLALGIVLSILTFVGAFVIWKIWMGIELLKR</sequence>
<feature type="transmembrane region" description="Helical" evidence="1">
    <location>
        <begin position="131"/>
        <end position="151"/>
    </location>
</feature>
<accession>A0ABW4MQI1</accession>
<feature type="transmembrane region" description="Helical" evidence="1">
    <location>
        <begin position="51"/>
        <end position="71"/>
    </location>
</feature>
<dbReference type="RefSeq" id="WP_388039801.1">
    <property type="nucleotide sequence ID" value="NZ_JBHUEK010000025.1"/>
</dbReference>
<evidence type="ECO:0000313" key="2">
    <source>
        <dbReference type="EMBL" id="MFD1780212.1"/>
    </source>
</evidence>
<keyword evidence="1" id="KW-1133">Transmembrane helix</keyword>
<organism evidence="2 3">
    <name type="scientific">Fredinandcohnia salidurans</name>
    <dbReference type="NCBI Taxonomy" id="2595041"/>
    <lineage>
        <taxon>Bacteria</taxon>
        <taxon>Bacillati</taxon>
        <taxon>Bacillota</taxon>
        <taxon>Bacilli</taxon>
        <taxon>Bacillales</taxon>
        <taxon>Bacillaceae</taxon>
        <taxon>Fredinandcohnia</taxon>
    </lineage>
</organism>
<keyword evidence="1" id="KW-0472">Membrane</keyword>
<keyword evidence="3" id="KW-1185">Reference proteome</keyword>
<feature type="transmembrane region" description="Helical" evidence="1">
    <location>
        <begin position="190"/>
        <end position="213"/>
    </location>
</feature>
<keyword evidence="1" id="KW-0812">Transmembrane</keyword>